<comment type="caution">
    <text evidence="2">The sequence shown here is derived from an EMBL/GenBank/DDBJ whole genome shotgun (WGS) entry which is preliminary data.</text>
</comment>
<dbReference type="OrthoDB" id="128662at2759"/>
<dbReference type="AlphaFoldDB" id="A0A6A3VI65"/>
<evidence type="ECO:0000313" key="4">
    <source>
        <dbReference type="Proteomes" id="UP000429523"/>
    </source>
</evidence>
<dbReference type="SUPFAM" id="SSF48403">
    <property type="entry name" value="Ankyrin repeat"/>
    <property type="match status" value="1"/>
</dbReference>
<gene>
    <name evidence="2" type="ORF">PF005_g28645</name>
    <name evidence="3" type="ORF">PF008_g28704</name>
    <name evidence="1" type="ORF">PF009_g30083</name>
</gene>
<dbReference type="InterPro" id="IPR036770">
    <property type="entry name" value="Ankyrin_rpt-contain_sf"/>
</dbReference>
<dbReference type="Proteomes" id="UP000433483">
    <property type="component" value="Unassembled WGS sequence"/>
</dbReference>
<name>A0A6A3VI65_9STRA</name>
<evidence type="ECO:0000313" key="5">
    <source>
        <dbReference type="Proteomes" id="UP000433483"/>
    </source>
</evidence>
<evidence type="ECO:0000313" key="1">
    <source>
        <dbReference type="EMBL" id="KAE8919614.1"/>
    </source>
</evidence>
<dbReference type="EMBL" id="QXFY01004349">
    <property type="protein sequence ID" value="KAE9278079.1"/>
    <property type="molecule type" value="Genomic_DNA"/>
</dbReference>
<dbReference type="InterPro" id="IPR052050">
    <property type="entry name" value="SecEffector_AnkRepeat"/>
</dbReference>
<sequence>MPASLQPARYYPPLLTTTSTPTSISISMPRAARRPPPPSPPLLASVAFVCRQWPRVEALDHVTRELDALLDCSQLWTLARASGAGLEHLVARIAARDAQILRRMDKLQRQALATTAMAAAAANGHVAVLRLLAEQLFPCARVTKAVETAARNGQVEVLQWLHERQEALDVFWGAREMLVAVRGGHLDVAQWLHRHTSPPEHQFLIDEAARNGDLVMIQWLHGVAAFGGHFDILDFLHREGLASCTADVSIKAVAEGHLEILEWLFLHYPEPIPSGRLLRIAKRHDLYCVDWLVRTGKAVDYDMW</sequence>
<dbReference type="PANTHER" id="PTHR46586:SF3">
    <property type="entry name" value="ANKYRIN REPEAT-CONTAINING PROTEIN"/>
    <property type="match status" value="1"/>
</dbReference>
<organism evidence="2 5">
    <name type="scientific">Phytophthora fragariae</name>
    <dbReference type="NCBI Taxonomy" id="53985"/>
    <lineage>
        <taxon>Eukaryota</taxon>
        <taxon>Sar</taxon>
        <taxon>Stramenopiles</taxon>
        <taxon>Oomycota</taxon>
        <taxon>Peronosporomycetes</taxon>
        <taxon>Peronosporales</taxon>
        <taxon>Peronosporaceae</taxon>
        <taxon>Phytophthora</taxon>
    </lineage>
</organism>
<evidence type="ECO:0000313" key="2">
    <source>
        <dbReference type="EMBL" id="KAE9167781.1"/>
    </source>
</evidence>
<evidence type="ECO:0000313" key="3">
    <source>
        <dbReference type="EMBL" id="KAE9278079.1"/>
    </source>
</evidence>
<proteinExistence type="predicted"/>
<dbReference type="EMBL" id="QXGB01004042">
    <property type="protein sequence ID" value="KAE9167781.1"/>
    <property type="molecule type" value="Genomic_DNA"/>
</dbReference>
<protein>
    <submittedName>
        <fullName evidence="2">Uncharacterized protein</fullName>
    </submittedName>
</protein>
<dbReference type="Proteomes" id="UP000429523">
    <property type="component" value="Unassembled WGS sequence"/>
</dbReference>
<reference evidence="4 5" key="1">
    <citation type="submission" date="2018-08" db="EMBL/GenBank/DDBJ databases">
        <title>Genomic investigation of the strawberry pathogen Phytophthora fragariae indicates pathogenicity is determined by transcriptional variation in three key races.</title>
        <authorList>
            <person name="Adams T.M."/>
            <person name="Armitage A.D."/>
            <person name="Sobczyk M.K."/>
            <person name="Bates H.J."/>
            <person name="Dunwell J.M."/>
            <person name="Nellist C.F."/>
            <person name="Harrison R.J."/>
        </authorList>
    </citation>
    <scope>NUCLEOTIDE SEQUENCE [LARGE SCALE GENOMIC DNA]</scope>
    <source>
        <strain evidence="2 5">NOV-27</strain>
        <strain evidence="3 6">NOV-77</strain>
        <strain evidence="1 4">NOV-9</strain>
    </source>
</reference>
<dbReference type="EMBL" id="QXGF01004562">
    <property type="protein sequence ID" value="KAE8919614.1"/>
    <property type="molecule type" value="Genomic_DNA"/>
</dbReference>
<evidence type="ECO:0000313" key="6">
    <source>
        <dbReference type="Proteomes" id="UP000486351"/>
    </source>
</evidence>
<keyword evidence="5" id="KW-1185">Reference proteome</keyword>
<accession>A0A6A3VI65</accession>
<dbReference type="Proteomes" id="UP000486351">
    <property type="component" value="Unassembled WGS sequence"/>
</dbReference>
<dbReference type="PANTHER" id="PTHR46586">
    <property type="entry name" value="ANKYRIN REPEAT-CONTAINING PROTEIN"/>
    <property type="match status" value="1"/>
</dbReference>
<dbReference type="Gene3D" id="1.25.40.20">
    <property type="entry name" value="Ankyrin repeat-containing domain"/>
    <property type="match status" value="1"/>
</dbReference>